<dbReference type="FunFam" id="3.40.50.300:FF:000084">
    <property type="entry name" value="Guanylate kinase"/>
    <property type="match status" value="1"/>
</dbReference>
<dbReference type="SUPFAM" id="SSF52540">
    <property type="entry name" value="P-loop containing nucleoside triphosphate hydrolases"/>
    <property type="match status" value="1"/>
</dbReference>
<evidence type="ECO:0000256" key="3">
    <source>
        <dbReference type="ARBA" id="ARBA00012961"/>
    </source>
</evidence>
<evidence type="ECO:0000256" key="2">
    <source>
        <dbReference type="ARBA" id="ARBA00005790"/>
    </source>
</evidence>
<dbReference type="PANTHER" id="PTHR23117:SF13">
    <property type="entry name" value="GUANYLATE KINASE"/>
    <property type="match status" value="1"/>
</dbReference>
<evidence type="ECO:0000313" key="14">
    <source>
        <dbReference type="Proteomes" id="UP000317839"/>
    </source>
</evidence>
<dbReference type="GO" id="GO:0005524">
    <property type="term" value="F:ATP binding"/>
    <property type="evidence" value="ECO:0007669"/>
    <property type="project" value="UniProtKB-UniRule"/>
</dbReference>
<dbReference type="InterPro" id="IPR020590">
    <property type="entry name" value="Guanylate_kinase_CS"/>
</dbReference>
<feature type="domain" description="Guanylate kinase-like" evidence="12">
    <location>
        <begin position="9"/>
        <end position="187"/>
    </location>
</feature>
<protein>
    <recommendedName>
        <fullName evidence="4 11">Guanylate kinase</fullName>
        <ecNumber evidence="3 11">2.7.4.8</ecNumber>
    </recommendedName>
    <alternativeName>
        <fullName evidence="10 11">GMP kinase</fullName>
    </alternativeName>
</protein>
<evidence type="ECO:0000256" key="10">
    <source>
        <dbReference type="ARBA" id="ARBA00030128"/>
    </source>
</evidence>
<dbReference type="EMBL" id="VIKR01000003">
    <property type="protein sequence ID" value="TQV73742.1"/>
    <property type="molecule type" value="Genomic_DNA"/>
</dbReference>
<keyword evidence="7 11" id="KW-0547">Nucleotide-binding</keyword>
<dbReference type="PROSITE" id="PS50052">
    <property type="entry name" value="GUANYLATE_KINASE_2"/>
    <property type="match status" value="1"/>
</dbReference>
<comment type="function">
    <text evidence="11">Essential for recycling GMP and indirectly, cGMP.</text>
</comment>
<dbReference type="GO" id="GO:0005829">
    <property type="term" value="C:cytosol"/>
    <property type="evidence" value="ECO:0007669"/>
    <property type="project" value="TreeGrafter"/>
</dbReference>
<keyword evidence="6 11" id="KW-0808">Transferase</keyword>
<evidence type="ECO:0000256" key="8">
    <source>
        <dbReference type="ARBA" id="ARBA00022777"/>
    </source>
</evidence>
<dbReference type="EC" id="2.7.4.8" evidence="3 11"/>
<dbReference type="InterPro" id="IPR027417">
    <property type="entry name" value="P-loop_NTPase"/>
</dbReference>
<evidence type="ECO:0000256" key="5">
    <source>
        <dbReference type="ARBA" id="ARBA00022490"/>
    </source>
</evidence>
<dbReference type="CDD" id="cd00071">
    <property type="entry name" value="GMPK"/>
    <property type="match status" value="1"/>
</dbReference>
<evidence type="ECO:0000256" key="7">
    <source>
        <dbReference type="ARBA" id="ARBA00022741"/>
    </source>
</evidence>
<dbReference type="OrthoDB" id="9808150at2"/>
<accession>A0A545T951</accession>
<dbReference type="InterPro" id="IPR017665">
    <property type="entry name" value="Guanylate_kinase"/>
</dbReference>
<dbReference type="RefSeq" id="WP_142942450.1">
    <property type="nucleotide sequence ID" value="NZ_VIKR01000003.1"/>
</dbReference>
<evidence type="ECO:0000256" key="11">
    <source>
        <dbReference type="HAMAP-Rule" id="MF_00328"/>
    </source>
</evidence>
<evidence type="ECO:0000256" key="9">
    <source>
        <dbReference type="ARBA" id="ARBA00022840"/>
    </source>
</evidence>
<dbReference type="AlphaFoldDB" id="A0A545T951"/>
<proteinExistence type="inferred from homology"/>
<evidence type="ECO:0000313" key="13">
    <source>
        <dbReference type="EMBL" id="TQV73742.1"/>
    </source>
</evidence>
<dbReference type="Gene3D" id="3.40.50.300">
    <property type="entry name" value="P-loop containing nucleotide triphosphate hydrolases"/>
    <property type="match status" value="1"/>
</dbReference>
<dbReference type="Pfam" id="PF00625">
    <property type="entry name" value="Guanylate_kin"/>
    <property type="match status" value="1"/>
</dbReference>
<dbReference type="Gene3D" id="3.30.63.10">
    <property type="entry name" value="Guanylate Kinase phosphate binding domain"/>
    <property type="match status" value="1"/>
</dbReference>
<dbReference type="Proteomes" id="UP000317839">
    <property type="component" value="Unassembled WGS sequence"/>
</dbReference>
<dbReference type="InterPro" id="IPR008144">
    <property type="entry name" value="Guanylate_kin-like_dom"/>
</dbReference>
<sequence>MSEVNQATGNLYVVSAPSGAGKTSLLKRLIAELSSVEMSISHTTRDRREGETDGVDYHFVSLEAFGKLIEDKAFFEHAEVFGNYYGTSKASIQEQLSQGIDVILEIDWQGARQIREQLPESLSIFILPPSKEALQNRLDSRGQDHAAVIDKRMQAAKSEMSHYSEYDYLVINDDFEVALEELKSILVAERQKLSRQKQKFAHLLVNLLD</sequence>
<comment type="catalytic activity">
    <reaction evidence="11">
        <text>GMP + ATP = GDP + ADP</text>
        <dbReference type="Rhea" id="RHEA:20780"/>
        <dbReference type="ChEBI" id="CHEBI:30616"/>
        <dbReference type="ChEBI" id="CHEBI:58115"/>
        <dbReference type="ChEBI" id="CHEBI:58189"/>
        <dbReference type="ChEBI" id="CHEBI:456216"/>
        <dbReference type="EC" id="2.7.4.8"/>
    </reaction>
</comment>
<comment type="caution">
    <text evidence="13">The sequence shown here is derived from an EMBL/GenBank/DDBJ whole genome shotgun (WGS) entry which is preliminary data.</text>
</comment>
<keyword evidence="8 11" id="KW-0418">Kinase</keyword>
<comment type="subcellular location">
    <subcellularLocation>
        <location evidence="1 11">Cytoplasm</location>
    </subcellularLocation>
</comment>
<comment type="similarity">
    <text evidence="2 11">Belongs to the guanylate kinase family.</text>
</comment>
<organism evidence="13 14">
    <name type="scientific">Aliikangiella marina</name>
    <dbReference type="NCBI Taxonomy" id="1712262"/>
    <lineage>
        <taxon>Bacteria</taxon>
        <taxon>Pseudomonadati</taxon>
        <taxon>Pseudomonadota</taxon>
        <taxon>Gammaproteobacteria</taxon>
        <taxon>Oceanospirillales</taxon>
        <taxon>Pleioneaceae</taxon>
        <taxon>Aliikangiella</taxon>
    </lineage>
</organism>
<dbReference type="FunFam" id="3.30.63.10:FF:000002">
    <property type="entry name" value="Guanylate kinase 1"/>
    <property type="match status" value="1"/>
</dbReference>
<gene>
    <name evidence="11" type="primary">gmk</name>
    <name evidence="13" type="ORF">FLL45_12795</name>
</gene>
<keyword evidence="9 11" id="KW-0067">ATP-binding</keyword>
<evidence type="ECO:0000256" key="1">
    <source>
        <dbReference type="ARBA" id="ARBA00004496"/>
    </source>
</evidence>
<dbReference type="HAMAP" id="MF_00328">
    <property type="entry name" value="Guanylate_kinase"/>
    <property type="match status" value="1"/>
</dbReference>
<reference evidence="13 14" key="1">
    <citation type="submission" date="2019-06" db="EMBL/GenBank/DDBJ databases">
        <title>Draft genome of Aliikangiella marina GYP-15.</title>
        <authorList>
            <person name="Wang G."/>
        </authorList>
    </citation>
    <scope>NUCLEOTIDE SEQUENCE [LARGE SCALE GENOMIC DNA]</scope>
    <source>
        <strain evidence="13 14">GYP-15</strain>
    </source>
</reference>
<dbReference type="SMART" id="SM00072">
    <property type="entry name" value="GuKc"/>
    <property type="match status" value="1"/>
</dbReference>
<evidence type="ECO:0000256" key="6">
    <source>
        <dbReference type="ARBA" id="ARBA00022679"/>
    </source>
</evidence>
<feature type="binding site" evidence="11">
    <location>
        <begin position="16"/>
        <end position="23"/>
    </location>
    <ligand>
        <name>ATP</name>
        <dbReference type="ChEBI" id="CHEBI:30616"/>
    </ligand>
</feature>
<dbReference type="GO" id="GO:0004385">
    <property type="term" value="F:GMP kinase activity"/>
    <property type="evidence" value="ECO:0007669"/>
    <property type="project" value="UniProtKB-UniRule"/>
</dbReference>
<evidence type="ECO:0000259" key="12">
    <source>
        <dbReference type="PROSITE" id="PS50052"/>
    </source>
</evidence>
<keyword evidence="5 11" id="KW-0963">Cytoplasm</keyword>
<evidence type="ECO:0000256" key="4">
    <source>
        <dbReference type="ARBA" id="ARBA00016296"/>
    </source>
</evidence>
<dbReference type="NCBIfam" id="TIGR03263">
    <property type="entry name" value="guanyl_kin"/>
    <property type="match status" value="1"/>
</dbReference>
<dbReference type="PROSITE" id="PS00856">
    <property type="entry name" value="GUANYLATE_KINASE_1"/>
    <property type="match status" value="1"/>
</dbReference>
<dbReference type="InterPro" id="IPR008145">
    <property type="entry name" value="GK/Ca_channel_bsu"/>
</dbReference>
<keyword evidence="14" id="KW-1185">Reference proteome</keyword>
<name>A0A545T951_9GAMM</name>
<dbReference type="PANTHER" id="PTHR23117">
    <property type="entry name" value="GUANYLATE KINASE-RELATED"/>
    <property type="match status" value="1"/>
</dbReference>